<dbReference type="PANTHER" id="PTHR33295:SF8">
    <property type="entry name" value="AAA+ ATPASE DOMAIN-CONTAINING PROTEIN"/>
    <property type="match status" value="1"/>
</dbReference>
<dbReference type="AlphaFoldDB" id="A0A2H0BJ21"/>
<evidence type="ECO:0000313" key="4">
    <source>
        <dbReference type="Proteomes" id="UP000229847"/>
    </source>
</evidence>
<dbReference type="InterPro" id="IPR041682">
    <property type="entry name" value="AAA_14"/>
</dbReference>
<name>A0A2H0BJ21_9BACT</name>
<evidence type="ECO:0008006" key="5">
    <source>
        <dbReference type="Google" id="ProtNLM"/>
    </source>
</evidence>
<proteinExistence type="predicted"/>
<feature type="domain" description="AAA" evidence="1">
    <location>
        <begin position="43"/>
        <end position="175"/>
    </location>
</feature>
<gene>
    <name evidence="3" type="ORF">COX03_01990</name>
</gene>
<dbReference type="PANTHER" id="PTHR33295">
    <property type="entry name" value="ATPASE"/>
    <property type="match status" value="1"/>
</dbReference>
<dbReference type="SUPFAM" id="SSF52540">
    <property type="entry name" value="P-loop containing nucleoside triphosphate hydrolases"/>
    <property type="match status" value="1"/>
</dbReference>
<comment type="caution">
    <text evidence="3">The sequence shown here is derived from an EMBL/GenBank/DDBJ whole genome shotgun (WGS) entry which is preliminary data.</text>
</comment>
<evidence type="ECO:0000259" key="2">
    <source>
        <dbReference type="Pfam" id="PF13635"/>
    </source>
</evidence>
<sequence length="412" mass="48790">MDWYNIEEQLVKQNPQWVSNNVDVAGFKRDTFDNFCQEINKKRLILTLSGPRRSGKTFLMRQTMFWLVKNKHVPCKNICYFQFSGSLNERGIIQGVVDLFLKKYAEKGRKYVFLDEVQYIDYWQDQIKSFYDFLEDIKVIVSGSTSLFYRQKSKESLAGRITKYKLEALNFHEYLRFKNIEEPSPDRAKFVSSLAIYKTEFKKYLACGQYPEIVANPKIDPKKYIMDLSDQVINFDIPYFLSKIDRQLFLSVVKTLSFDLAEEFSANNLAKILGASRRLISDYVKILEETNLFSICYNNSLKSMRKKLTGSKKIYGLNLNLCLHINGFDVSYLNDTRVFGRYFENYIYMRILEKYEDVEYYRINEKELDFVTKDIAFEIKSGTTKNIDKHKKLSFKLKKKFRLISEEEAYLL</sequence>
<dbReference type="Proteomes" id="UP000229847">
    <property type="component" value="Unassembled WGS sequence"/>
</dbReference>
<dbReference type="Pfam" id="PF13173">
    <property type="entry name" value="AAA_14"/>
    <property type="match status" value="1"/>
</dbReference>
<dbReference type="Gene3D" id="3.40.50.300">
    <property type="entry name" value="P-loop containing nucleotide triphosphate hydrolases"/>
    <property type="match status" value="1"/>
</dbReference>
<evidence type="ECO:0000259" key="1">
    <source>
        <dbReference type="Pfam" id="PF13173"/>
    </source>
</evidence>
<organism evidence="3 4">
    <name type="scientific">Candidatus Woesebacteria bacterium CG22_combo_CG10-13_8_21_14_all_39_10</name>
    <dbReference type="NCBI Taxonomy" id="1975059"/>
    <lineage>
        <taxon>Bacteria</taxon>
        <taxon>Candidatus Woeseibacteriota</taxon>
    </lineage>
</organism>
<dbReference type="InterPro" id="IPR027417">
    <property type="entry name" value="P-loop_NTPase"/>
</dbReference>
<evidence type="ECO:0000313" key="3">
    <source>
        <dbReference type="EMBL" id="PIP57641.1"/>
    </source>
</evidence>
<accession>A0A2H0BJ21</accession>
<dbReference type="Pfam" id="PF13635">
    <property type="entry name" value="DUF4143"/>
    <property type="match status" value="1"/>
</dbReference>
<reference evidence="3 4" key="1">
    <citation type="submission" date="2017-09" db="EMBL/GenBank/DDBJ databases">
        <title>Depth-based differentiation of microbial function through sediment-hosted aquifers and enrichment of novel symbionts in the deep terrestrial subsurface.</title>
        <authorList>
            <person name="Probst A.J."/>
            <person name="Ladd B."/>
            <person name="Jarett J.K."/>
            <person name="Geller-Mcgrath D.E."/>
            <person name="Sieber C.M."/>
            <person name="Emerson J.B."/>
            <person name="Anantharaman K."/>
            <person name="Thomas B.C."/>
            <person name="Malmstrom R."/>
            <person name="Stieglmeier M."/>
            <person name="Klingl A."/>
            <person name="Woyke T."/>
            <person name="Ryan C.M."/>
            <person name="Banfield J.F."/>
        </authorList>
    </citation>
    <scope>NUCLEOTIDE SEQUENCE [LARGE SCALE GENOMIC DNA]</scope>
    <source>
        <strain evidence="3">CG22_combo_CG10-13_8_21_14_all_39_10</strain>
    </source>
</reference>
<dbReference type="InterPro" id="IPR025420">
    <property type="entry name" value="DUF4143"/>
</dbReference>
<dbReference type="EMBL" id="PCSW01000061">
    <property type="protein sequence ID" value="PIP57641.1"/>
    <property type="molecule type" value="Genomic_DNA"/>
</dbReference>
<protein>
    <recommendedName>
        <fullName evidence="5">AAA domain-containing protein</fullName>
    </recommendedName>
</protein>
<feature type="domain" description="DUF4143" evidence="2">
    <location>
        <begin position="236"/>
        <end position="382"/>
    </location>
</feature>